<evidence type="ECO:0000256" key="1">
    <source>
        <dbReference type="ARBA" id="ARBA00022723"/>
    </source>
</evidence>
<dbReference type="PANTHER" id="PTHR23111:SF30">
    <property type="entry name" value="ZINC FINGER PROTEIN VAR3, CHLOROPLASTIC"/>
    <property type="match status" value="1"/>
</dbReference>
<feature type="compositionally biased region" description="Basic and acidic residues" evidence="5">
    <location>
        <begin position="620"/>
        <end position="629"/>
    </location>
</feature>
<proteinExistence type="predicted"/>
<accession>A0A6L2M2T6</accession>
<dbReference type="PROSITE" id="PS50199">
    <property type="entry name" value="ZF_RANBP2_2"/>
    <property type="match status" value="2"/>
</dbReference>
<feature type="compositionally biased region" description="Polar residues" evidence="5">
    <location>
        <begin position="494"/>
        <end position="526"/>
    </location>
</feature>
<evidence type="ECO:0000256" key="4">
    <source>
        <dbReference type="PROSITE-ProRule" id="PRU00322"/>
    </source>
</evidence>
<feature type="compositionally biased region" description="Polar residues" evidence="5">
    <location>
        <begin position="437"/>
        <end position="451"/>
    </location>
</feature>
<evidence type="ECO:0000256" key="5">
    <source>
        <dbReference type="SAM" id="MobiDB-lite"/>
    </source>
</evidence>
<comment type="caution">
    <text evidence="7">The sequence shown here is derived from an EMBL/GenBank/DDBJ whole genome shotgun (WGS) entry which is preliminary data.</text>
</comment>
<dbReference type="Gene3D" id="4.10.1060.10">
    <property type="entry name" value="Zinc finger, RanBP2-type"/>
    <property type="match status" value="2"/>
</dbReference>
<evidence type="ECO:0000256" key="2">
    <source>
        <dbReference type="ARBA" id="ARBA00022771"/>
    </source>
</evidence>
<dbReference type="GO" id="GO:0008270">
    <property type="term" value="F:zinc ion binding"/>
    <property type="evidence" value="ECO:0007669"/>
    <property type="project" value="UniProtKB-KW"/>
</dbReference>
<feature type="compositionally biased region" description="Polar residues" evidence="5">
    <location>
        <begin position="472"/>
        <end position="486"/>
    </location>
</feature>
<dbReference type="SMART" id="SM00547">
    <property type="entry name" value="ZnF_RBZ"/>
    <property type="match status" value="2"/>
</dbReference>
<dbReference type="GO" id="GO:0005737">
    <property type="term" value="C:cytoplasm"/>
    <property type="evidence" value="ECO:0007669"/>
    <property type="project" value="TreeGrafter"/>
</dbReference>
<dbReference type="InterPro" id="IPR001876">
    <property type="entry name" value="Znf_RanBP2"/>
</dbReference>
<dbReference type="Pfam" id="PF00641">
    <property type="entry name" value="Zn_ribbon_RanBP"/>
    <property type="match status" value="2"/>
</dbReference>
<feature type="compositionally biased region" description="Basic and acidic residues" evidence="5">
    <location>
        <begin position="349"/>
        <end position="375"/>
    </location>
</feature>
<evidence type="ECO:0000313" key="7">
    <source>
        <dbReference type="EMBL" id="GEU68313.1"/>
    </source>
</evidence>
<reference evidence="7" key="1">
    <citation type="journal article" date="2019" name="Sci. Rep.">
        <title>Draft genome of Tanacetum cinerariifolium, the natural source of mosquito coil.</title>
        <authorList>
            <person name="Yamashiro T."/>
            <person name="Shiraishi A."/>
            <person name="Satake H."/>
            <person name="Nakayama K."/>
        </authorList>
    </citation>
    <scope>NUCLEOTIDE SEQUENCE</scope>
</reference>
<feature type="compositionally biased region" description="Polar residues" evidence="5">
    <location>
        <begin position="407"/>
        <end position="430"/>
    </location>
</feature>
<name>A0A6L2M2T6_TANCI</name>
<evidence type="ECO:0000259" key="6">
    <source>
        <dbReference type="PROSITE" id="PS50199"/>
    </source>
</evidence>
<dbReference type="SUPFAM" id="SSF90209">
    <property type="entry name" value="Ran binding protein zinc finger-like"/>
    <property type="match status" value="1"/>
</dbReference>
<dbReference type="InterPro" id="IPR036443">
    <property type="entry name" value="Znf_RanBP2_sf"/>
</dbReference>
<dbReference type="GO" id="GO:0003729">
    <property type="term" value="F:mRNA binding"/>
    <property type="evidence" value="ECO:0007669"/>
    <property type="project" value="TreeGrafter"/>
</dbReference>
<organism evidence="7">
    <name type="scientific">Tanacetum cinerariifolium</name>
    <name type="common">Dalmatian daisy</name>
    <name type="synonym">Chrysanthemum cinerariifolium</name>
    <dbReference type="NCBI Taxonomy" id="118510"/>
    <lineage>
        <taxon>Eukaryota</taxon>
        <taxon>Viridiplantae</taxon>
        <taxon>Streptophyta</taxon>
        <taxon>Embryophyta</taxon>
        <taxon>Tracheophyta</taxon>
        <taxon>Spermatophyta</taxon>
        <taxon>Magnoliopsida</taxon>
        <taxon>eudicotyledons</taxon>
        <taxon>Gunneridae</taxon>
        <taxon>Pentapetalae</taxon>
        <taxon>asterids</taxon>
        <taxon>campanulids</taxon>
        <taxon>Asterales</taxon>
        <taxon>Asteraceae</taxon>
        <taxon>Asteroideae</taxon>
        <taxon>Anthemideae</taxon>
        <taxon>Anthemidinae</taxon>
        <taxon>Tanacetum</taxon>
    </lineage>
</organism>
<sequence length="629" mass="72198">MTGILSRLLSHLTKQPTPFLRHLRRHQTLTTVTRHRTSLFPMSFKTYTTRASNSNDHYNSFDRNSYISGSGDGCHVPNDATWPEWIRLLECLYGGGYFNRNVVVEEDEFVGSEGLRVEFVNAARSCLAFARHQPDIIRWLSRKDIEVVVTDVYPFLFKNANETERRMRSFLQSEGSNEATSVDLMKYILNFVSNPMVQPERSIQENTESSVRSLLYEMANLVSRGRAPEQYEQMPRNLGPNITMKRGDWICPKCSFMNFARNTKCLECEESRPQRQLADGEWDCPRCNFFNYRKNLVCFKCACNRPDAVSPTYAPNTEIQDTVKEDKTERWFQKVKELHGVTGPTNASSRDEAPPIMPTHKEERRFVGNRQKDRLFSPNQRQNAMEQGSTSSFVPFPPDYFTKKNDQQQPKSTDTTVKPTYNATPDNNLGQGRRNEQMSSINNKDSASSFGNRPLYSATPDNNRGQGRRNEQMSSINNMDSASSIGNRPLYSGDMNTGSSNNEFRTNQPRPDISHLSQQTPENMNVRSGWTGKSLEGSAVTETDPLDMSEEAKAERWFKRVAQIKDISELSQIPDEDFPSIMPMRKGVNRFVVSKRKTPLERRLTSPQYRKNLRIMSSDPMKRESDNDN</sequence>
<protein>
    <submittedName>
        <fullName evidence="7">Zinc finger (Ran-binding) family protein</fullName>
    </submittedName>
</protein>
<feature type="domain" description="RanBP2-type" evidence="6">
    <location>
        <begin position="245"/>
        <end position="274"/>
    </location>
</feature>
<keyword evidence="1" id="KW-0479">Metal-binding</keyword>
<feature type="compositionally biased region" description="Polar residues" evidence="5">
    <location>
        <begin position="377"/>
        <end position="393"/>
    </location>
</feature>
<dbReference type="PROSITE" id="PS01358">
    <property type="entry name" value="ZF_RANBP2_1"/>
    <property type="match status" value="2"/>
</dbReference>
<keyword evidence="3" id="KW-0862">Zinc</keyword>
<dbReference type="EMBL" id="BKCJ010005725">
    <property type="protein sequence ID" value="GEU68313.1"/>
    <property type="molecule type" value="Genomic_DNA"/>
</dbReference>
<evidence type="ECO:0000256" key="3">
    <source>
        <dbReference type="ARBA" id="ARBA00022833"/>
    </source>
</evidence>
<dbReference type="PANTHER" id="PTHR23111">
    <property type="entry name" value="ZINC FINGER PROTEIN"/>
    <property type="match status" value="1"/>
</dbReference>
<feature type="region of interest" description="Disordered" evidence="5">
    <location>
        <begin position="341"/>
        <end position="526"/>
    </location>
</feature>
<dbReference type="AlphaFoldDB" id="A0A6L2M2T6"/>
<gene>
    <name evidence="7" type="ORF">Tci_040291</name>
</gene>
<feature type="region of interest" description="Disordered" evidence="5">
    <location>
        <begin position="599"/>
        <end position="629"/>
    </location>
</feature>
<keyword evidence="2 4" id="KW-0863">Zinc-finger</keyword>
<feature type="domain" description="RanBP2-type" evidence="6">
    <location>
        <begin position="278"/>
        <end position="307"/>
    </location>
</feature>